<feature type="region of interest" description="Disordered" evidence="1">
    <location>
        <begin position="144"/>
        <end position="186"/>
    </location>
</feature>
<reference evidence="2 3" key="1">
    <citation type="submission" date="2020-08" db="EMBL/GenBank/DDBJ databases">
        <authorList>
            <person name="Hejnol A."/>
        </authorList>
    </citation>
    <scope>NUCLEOTIDE SEQUENCE [LARGE SCALE GENOMIC DNA]</scope>
</reference>
<dbReference type="EMBL" id="CAJFCJ010000004">
    <property type="protein sequence ID" value="CAD5113741.1"/>
    <property type="molecule type" value="Genomic_DNA"/>
</dbReference>
<proteinExistence type="predicted"/>
<sequence length="186" mass="21512">MGNNPFAACVKRVEDAVPSKYRHYLKGRKAAKTEENFLTKHLRNFQRSCNDDKESRTFFFQKRTPPKQRRPETRTFNIGPFSFNTLQTPEPKQERRKSSFSLLTLQKPEEKTEQRRLSIGPITLQKPEAKDEARRLSIGPVTLLQVPDQKSQQRRLSSGSITSQRSDRRLSIGPFTMPTIEFSGSK</sequence>
<comment type="caution">
    <text evidence="2">The sequence shown here is derived from an EMBL/GenBank/DDBJ whole genome shotgun (WGS) entry which is preliminary data.</text>
</comment>
<accession>A0A7I8VDJ2</accession>
<protein>
    <submittedName>
        <fullName evidence="2">Uncharacterized protein</fullName>
    </submittedName>
</protein>
<evidence type="ECO:0000256" key="1">
    <source>
        <dbReference type="SAM" id="MobiDB-lite"/>
    </source>
</evidence>
<evidence type="ECO:0000313" key="2">
    <source>
        <dbReference type="EMBL" id="CAD5113741.1"/>
    </source>
</evidence>
<feature type="compositionally biased region" description="Polar residues" evidence="1">
    <location>
        <begin position="148"/>
        <end position="164"/>
    </location>
</feature>
<dbReference type="AlphaFoldDB" id="A0A7I8VDJ2"/>
<name>A0A7I8VDJ2_9ANNE</name>
<keyword evidence="3" id="KW-1185">Reference proteome</keyword>
<gene>
    <name evidence="2" type="ORF">DGYR_LOCUS2682</name>
</gene>
<dbReference type="Proteomes" id="UP000549394">
    <property type="component" value="Unassembled WGS sequence"/>
</dbReference>
<organism evidence="2 3">
    <name type="scientific">Dimorphilus gyrociliatus</name>
    <dbReference type="NCBI Taxonomy" id="2664684"/>
    <lineage>
        <taxon>Eukaryota</taxon>
        <taxon>Metazoa</taxon>
        <taxon>Spiralia</taxon>
        <taxon>Lophotrochozoa</taxon>
        <taxon>Annelida</taxon>
        <taxon>Polychaeta</taxon>
        <taxon>Polychaeta incertae sedis</taxon>
        <taxon>Dinophilidae</taxon>
        <taxon>Dimorphilus</taxon>
    </lineage>
</organism>
<evidence type="ECO:0000313" key="3">
    <source>
        <dbReference type="Proteomes" id="UP000549394"/>
    </source>
</evidence>